<dbReference type="OrthoDB" id="637682at2759"/>
<keyword evidence="2" id="KW-0805">Transcription regulation</keyword>
<dbReference type="PANTHER" id="PTHR13068:SF236">
    <property type="entry name" value="OS02G0749800 PROTEIN"/>
    <property type="match status" value="1"/>
</dbReference>
<dbReference type="InterPro" id="IPR003690">
    <property type="entry name" value="MTERF"/>
</dbReference>
<keyword evidence="2" id="KW-0806">Transcription termination</keyword>
<evidence type="ECO:0000256" key="1">
    <source>
        <dbReference type="ARBA" id="ARBA00007692"/>
    </source>
</evidence>
<dbReference type="AlphaFoldDB" id="A0A9Q0K3V8"/>
<proteinExistence type="inferred from homology"/>
<name>A0A9Q0K3V8_9MAGN</name>
<dbReference type="SMART" id="SM00733">
    <property type="entry name" value="Mterf"/>
    <property type="match status" value="2"/>
</dbReference>
<accession>A0A9Q0K3V8</accession>
<dbReference type="EMBL" id="JAMYWD010000009">
    <property type="protein sequence ID" value="KAJ4960995.1"/>
    <property type="molecule type" value="Genomic_DNA"/>
</dbReference>
<gene>
    <name evidence="4" type="ORF">NE237_020905</name>
</gene>
<evidence type="ECO:0000313" key="5">
    <source>
        <dbReference type="Proteomes" id="UP001141806"/>
    </source>
</evidence>
<comment type="similarity">
    <text evidence="1">Belongs to the mTERF family.</text>
</comment>
<dbReference type="FunFam" id="1.25.70.10:FF:000001">
    <property type="entry name" value="Mitochondrial transcription termination factor-like"/>
    <property type="match status" value="1"/>
</dbReference>
<reference evidence="4" key="1">
    <citation type="journal article" date="2023" name="Plant J.">
        <title>The genome of the king protea, Protea cynaroides.</title>
        <authorList>
            <person name="Chang J."/>
            <person name="Duong T.A."/>
            <person name="Schoeman C."/>
            <person name="Ma X."/>
            <person name="Roodt D."/>
            <person name="Barker N."/>
            <person name="Li Z."/>
            <person name="Van de Peer Y."/>
            <person name="Mizrachi E."/>
        </authorList>
    </citation>
    <scope>NUCLEOTIDE SEQUENCE</scope>
    <source>
        <tissue evidence="4">Young leaves</tissue>
    </source>
</reference>
<comment type="caution">
    <text evidence="4">The sequence shown here is derived from an EMBL/GenBank/DDBJ whole genome shotgun (WGS) entry which is preliminary data.</text>
</comment>
<sequence length="199" mass="23180">MPNVATLRRYGVPDSRISKMIIYRSMPLRLNVLWFNEVAATVNNMGIDPSSCSFYLAIYSLTMMSQQKWEMKREVFKTFGWSDDEFRMAFKVQPMVMFTSEKKLRLLTDFFGKDLHLKPSAVAKYPNLFLLSLEKRIIPRCAVLQVLMSKGLIRKNVNIVSLLYMNKQSFEKRYVISYEGTAEVIKAYEGKMEFVGFDS</sequence>
<evidence type="ECO:0000256" key="3">
    <source>
        <dbReference type="ARBA" id="ARBA00022946"/>
    </source>
</evidence>
<evidence type="ECO:0000256" key="2">
    <source>
        <dbReference type="ARBA" id="ARBA00022472"/>
    </source>
</evidence>
<dbReference type="PANTHER" id="PTHR13068">
    <property type="entry name" value="CGI-12 PROTEIN-RELATED"/>
    <property type="match status" value="1"/>
</dbReference>
<evidence type="ECO:0000313" key="4">
    <source>
        <dbReference type="EMBL" id="KAJ4960995.1"/>
    </source>
</evidence>
<dbReference type="Pfam" id="PF02536">
    <property type="entry name" value="mTERF"/>
    <property type="match status" value="1"/>
</dbReference>
<protein>
    <submittedName>
        <fullName evidence="4">Uncharacterized protein</fullName>
    </submittedName>
</protein>
<keyword evidence="2" id="KW-0804">Transcription</keyword>
<keyword evidence="3" id="KW-0809">Transit peptide</keyword>
<dbReference type="InterPro" id="IPR038538">
    <property type="entry name" value="MTERF_sf"/>
</dbReference>
<dbReference type="Proteomes" id="UP001141806">
    <property type="component" value="Unassembled WGS sequence"/>
</dbReference>
<keyword evidence="5" id="KW-1185">Reference proteome</keyword>
<organism evidence="4 5">
    <name type="scientific">Protea cynaroides</name>
    <dbReference type="NCBI Taxonomy" id="273540"/>
    <lineage>
        <taxon>Eukaryota</taxon>
        <taxon>Viridiplantae</taxon>
        <taxon>Streptophyta</taxon>
        <taxon>Embryophyta</taxon>
        <taxon>Tracheophyta</taxon>
        <taxon>Spermatophyta</taxon>
        <taxon>Magnoliopsida</taxon>
        <taxon>Proteales</taxon>
        <taxon>Proteaceae</taxon>
        <taxon>Protea</taxon>
    </lineage>
</organism>
<dbReference type="GO" id="GO:0006353">
    <property type="term" value="P:DNA-templated transcription termination"/>
    <property type="evidence" value="ECO:0007669"/>
    <property type="project" value="UniProtKB-KW"/>
</dbReference>
<dbReference type="Gene3D" id="1.25.70.10">
    <property type="entry name" value="Transcription termination factor 3, mitochondrial"/>
    <property type="match status" value="1"/>
</dbReference>
<dbReference type="GO" id="GO:0003676">
    <property type="term" value="F:nucleic acid binding"/>
    <property type="evidence" value="ECO:0007669"/>
    <property type="project" value="InterPro"/>
</dbReference>